<gene>
    <name evidence="1" type="ORF">FIBSPDRAFT_469171</name>
</gene>
<evidence type="ECO:0000313" key="1">
    <source>
        <dbReference type="EMBL" id="KZP22908.1"/>
    </source>
</evidence>
<protein>
    <submittedName>
        <fullName evidence="1">Uncharacterized protein</fullName>
    </submittedName>
</protein>
<reference evidence="1" key="1">
    <citation type="journal article" date="2016" name="Mol. Biol. Evol.">
        <title>Comparative Genomics of Early-Diverging Mushroom-Forming Fungi Provides Insights into the Origins of Lignocellulose Decay Capabilities.</title>
        <authorList>
            <person name="Nagy L.G."/>
            <person name="Riley R."/>
            <person name="Tritt A."/>
            <person name="Adam C."/>
            <person name="Daum C."/>
            <person name="Floudas D."/>
            <person name="Sun H."/>
            <person name="Yadav J.S."/>
            <person name="Pangilinan J."/>
            <person name="Larsson K.H."/>
            <person name="Matsuura K."/>
            <person name="Barry K."/>
            <person name="Labutti K."/>
            <person name="Kuo R."/>
            <person name="Ohm R.A."/>
            <person name="Bhattacharya S.S."/>
            <person name="Shirouzu T."/>
            <person name="Yoshinaga Y."/>
            <person name="Martin F.M."/>
            <person name="Grigoriev I.V."/>
            <person name="Hibbett D.S."/>
        </authorList>
    </citation>
    <scope>NUCLEOTIDE SEQUENCE [LARGE SCALE GENOMIC DNA]</scope>
    <source>
        <strain evidence="1">CBS 109695</strain>
    </source>
</reference>
<name>A0A166LFS7_9AGAM</name>
<sequence length="67" mass="7309">MRRIRDPCPVAWVAVKLEHSVLIGLGLISSQYLVSCLGGGRWGLVVTILMPDHTIISIICRDVPPDA</sequence>
<dbReference type="EMBL" id="KV417536">
    <property type="protein sequence ID" value="KZP22908.1"/>
    <property type="molecule type" value="Genomic_DNA"/>
</dbReference>
<dbReference type="AlphaFoldDB" id="A0A166LFS7"/>
<proteinExistence type="predicted"/>
<accession>A0A166LFS7</accession>
<organism evidence="1">
    <name type="scientific">Athelia psychrophila</name>
    <dbReference type="NCBI Taxonomy" id="1759441"/>
    <lineage>
        <taxon>Eukaryota</taxon>
        <taxon>Fungi</taxon>
        <taxon>Dikarya</taxon>
        <taxon>Basidiomycota</taxon>
        <taxon>Agaricomycotina</taxon>
        <taxon>Agaricomycetes</taxon>
        <taxon>Agaricomycetidae</taxon>
        <taxon>Atheliales</taxon>
        <taxon>Atheliaceae</taxon>
        <taxon>Athelia</taxon>
    </lineage>
</organism>